<keyword evidence="2" id="KW-0812">Transmembrane</keyword>
<feature type="transmembrane region" description="Helical" evidence="2">
    <location>
        <begin position="132"/>
        <end position="156"/>
    </location>
</feature>
<accession>A0AAV9XIF9</accession>
<evidence type="ECO:0000313" key="3">
    <source>
        <dbReference type="EMBL" id="KAK6541714.1"/>
    </source>
</evidence>
<feature type="region of interest" description="Disordered" evidence="1">
    <location>
        <begin position="183"/>
        <end position="302"/>
    </location>
</feature>
<organism evidence="3 4">
    <name type="scientific">Orbilia ellipsospora</name>
    <dbReference type="NCBI Taxonomy" id="2528407"/>
    <lineage>
        <taxon>Eukaryota</taxon>
        <taxon>Fungi</taxon>
        <taxon>Dikarya</taxon>
        <taxon>Ascomycota</taxon>
        <taxon>Pezizomycotina</taxon>
        <taxon>Orbiliomycetes</taxon>
        <taxon>Orbiliales</taxon>
        <taxon>Orbiliaceae</taxon>
        <taxon>Orbilia</taxon>
    </lineage>
</organism>
<dbReference type="Proteomes" id="UP001365542">
    <property type="component" value="Unassembled WGS sequence"/>
</dbReference>
<sequence length="302" mass="32932">MASRTPYDPSWLWALVRYLQIFFSLFCCVYLSIARNSEISYKSGHSINGKDLSGAWGYYVVFAVFGTLDAMNLTSLILVYCTKLVSPIMDLVFNLFIVTAALGGIIATAFAFHGFRVGQIKYDGSSGFATAAFILTFITFALIYIMGGLLLAHLAYRQYARIRKETKASLALKRTLAAIDAEHRARPPRSTTIGAPYAGPAPETAATATDTPSSSSPRPSTSASRRRADFISVVANNSQESDEEGEPKPLLTRQQQIQARIDAVAAPPTYFYATSSHSRNGSSSTRRTDPEAGDDELPTYMA</sequence>
<name>A0AAV9XIF9_9PEZI</name>
<feature type="transmembrane region" description="Helical" evidence="2">
    <location>
        <begin position="56"/>
        <end position="79"/>
    </location>
</feature>
<proteinExistence type="predicted"/>
<dbReference type="EMBL" id="JAVHJO010000003">
    <property type="protein sequence ID" value="KAK6541714.1"/>
    <property type="molecule type" value="Genomic_DNA"/>
</dbReference>
<feature type="compositionally biased region" description="Acidic residues" evidence="1">
    <location>
        <begin position="291"/>
        <end position="302"/>
    </location>
</feature>
<evidence type="ECO:0000256" key="1">
    <source>
        <dbReference type="SAM" id="MobiDB-lite"/>
    </source>
</evidence>
<keyword evidence="2" id="KW-0472">Membrane</keyword>
<feature type="compositionally biased region" description="Low complexity" evidence="1">
    <location>
        <begin position="198"/>
        <end position="223"/>
    </location>
</feature>
<feature type="compositionally biased region" description="Low complexity" evidence="1">
    <location>
        <begin position="274"/>
        <end position="285"/>
    </location>
</feature>
<feature type="transmembrane region" description="Helical" evidence="2">
    <location>
        <begin position="12"/>
        <end position="33"/>
    </location>
</feature>
<evidence type="ECO:0000256" key="2">
    <source>
        <dbReference type="SAM" id="Phobius"/>
    </source>
</evidence>
<keyword evidence="2" id="KW-1133">Transmembrane helix</keyword>
<dbReference type="AlphaFoldDB" id="A0AAV9XIF9"/>
<gene>
    <name evidence="3" type="ORF">TWF694_007507</name>
</gene>
<protein>
    <submittedName>
        <fullName evidence="3">Uncharacterized protein</fullName>
    </submittedName>
</protein>
<reference evidence="3 4" key="1">
    <citation type="submission" date="2019-10" db="EMBL/GenBank/DDBJ databases">
        <authorList>
            <person name="Palmer J.M."/>
        </authorList>
    </citation>
    <scope>NUCLEOTIDE SEQUENCE [LARGE SCALE GENOMIC DNA]</scope>
    <source>
        <strain evidence="3 4">TWF694</strain>
    </source>
</reference>
<evidence type="ECO:0000313" key="4">
    <source>
        <dbReference type="Proteomes" id="UP001365542"/>
    </source>
</evidence>
<comment type="caution">
    <text evidence="3">The sequence shown here is derived from an EMBL/GenBank/DDBJ whole genome shotgun (WGS) entry which is preliminary data.</text>
</comment>
<feature type="transmembrane region" description="Helical" evidence="2">
    <location>
        <begin position="91"/>
        <end position="112"/>
    </location>
</feature>
<keyword evidence="4" id="KW-1185">Reference proteome</keyword>